<keyword evidence="1" id="KW-0812">Transmembrane</keyword>
<gene>
    <name evidence="2" type="ORF">METZ01_LOCUS336163</name>
</gene>
<proteinExistence type="predicted"/>
<keyword evidence="1" id="KW-0472">Membrane</keyword>
<evidence type="ECO:0000256" key="1">
    <source>
        <dbReference type="SAM" id="Phobius"/>
    </source>
</evidence>
<reference evidence="2" key="1">
    <citation type="submission" date="2018-05" db="EMBL/GenBank/DDBJ databases">
        <authorList>
            <person name="Lanie J.A."/>
            <person name="Ng W.-L."/>
            <person name="Kazmierczak K.M."/>
            <person name="Andrzejewski T.M."/>
            <person name="Davidsen T.M."/>
            <person name="Wayne K.J."/>
            <person name="Tettelin H."/>
            <person name="Glass J.I."/>
            <person name="Rusch D."/>
            <person name="Podicherti R."/>
            <person name="Tsui H.-C.T."/>
            <person name="Winkler M.E."/>
        </authorList>
    </citation>
    <scope>NUCLEOTIDE SEQUENCE</scope>
</reference>
<organism evidence="2">
    <name type="scientific">marine metagenome</name>
    <dbReference type="NCBI Taxonomy" id="408172"/>
    <lineage>
        <taxon>unclassified sequences</taxon>
        <taxon>metagenomes</taxon>
        <taxon>ecological metagenomes</taxon>
    </lineage>
</organism>
<dbReference type="AlphaFoldDB" id="A0A382QCN5"/>
<feature type="non-terminal residue" evidence="2">
    <location>
        <position position="252"/>
    </location>
</feature>
<keyword evidence="1" id="KW-1133">Transmembrane helix</keyword>
<dbReference type="EMBL" id="UINC01113592">
    <property type="protein sequence ID" value="SVC83309.1"/>
    <property type="molecule type" value="Genomic_DNA"/>
</dbReference>
<accession>A0A382QCN5</accession>
<sequence>MRHVICLGLPVVGGTVLLATYASRKLLTALSFAGVASTIKVAIASDESHEFDDLGHTCRLQIRRFLLRGDDLTPRRRRHPAVIAWFISGVIMGFALIIASLGFWLPAIAGIWLLAIRPWLVLHDGTHKFAWRPAESPSIAVRRVDHPGIHALRNVMVRSLQADLAYAEAYKLSVQLCIPEAADLYSRMLHTPQAAVFDADDGIWLPDRTHSLKSLGPVKAVDNYLTAHSGMDIESLDLDIVDVDFHDPDDCE</sequence>
<protein>
    <submittedName>
        <fullName evidence="2">Uncharacterized protein</fullName>
    </submittedName>
</protein>
<evidence type="ECO:0000313" key="2">
    <source>
        <dbReference type="EMBL" id="SVC83309.1"/>
    </source>
</evidence>
<feature type="transmembrane region" description="Helical" evidence="1">
    <location>
        <begin position="82"/>
        <end position="115"/>
    </location>
</feature>
<name>A0A382QCN5_9ZZZZ</name>